<reference evidence="1 2" key="1">
    <citation type="submission" date="2018-06" db="EMBL/GenBank/DDBJ databases">
        <authorList>
            <person name="Moussa A."/>
            <person name="Couoh J.M."/>
            <person name="Harbem L."/>
            <person name="Okocha J.C."/>
            <person name="Taylor D."/>
            <person name="Teutsch A.B."/>
            <person name="Smith B.R."/>
            <person name="Suri N."/>
            <person name="Layton S.R."/>
            <person name="Kim T."/>
            <person name="Hughes L.E."/>
            <person name="Garlena R.A."/>
            <person name="Russell D.A."/>
            <person name="Pope W.H."/>
            <person name="Jacobs-Sera D."/>
            <person name="Hatfull G.F."/>
        </authorList>
    </citation>
    <scope>NUCLEOTIDE SEQUENCE [LARGE SCALE GENOMIC DNA]</scope>
</reference>
<dbReference type="Gene3D" id="1.10.30.50">
    <property type="match status" value="1"/>
</dbReference>
<dbReference type="GeneID" id="55609200"/>
<gene>
    <name evidence="1" type="primary">57</name>
    <name evidence="1" type="ORF">SEA_ANNADREAMY_57</name>
</gene>
<keyword evidence="2" id="KW-1185">Reference proteome</keyword>
<dbReference type="KEGG" id="vg:55609200"/>
<name>A0A345GTS3_9CAUD</name>
<keyword evidence="1" id="KW-0540">Nuclease</keyword>
<proteinExistence type="predicted"/>
<dbReference type="RefSeq" id="YP_009839023.1">
    <property type="nucleotide sequence ID" value="NC_048719.1"/>
</dbReference>
<keyword evidence="1" id="KW-0255">Endonuclease</keyword>
<keyword evidence="1" id="KW-0378">Hydrolase</keyword>
<sequence length="102" mass="12451">MKLMTFEFSTEYKTYIKSPKWKRICSRYWAVYGRKCQACGKRRELHVHHHTYARFGRELLTDLTGLCHDCHRRVHQRHRANRRVSLELVTKQYVQAMKNKKL</sequence>
<dbReference type="GO" id="GO:0004519">
    <property type="term" value="F:endonuclease activity"/>
    <property type="evidence" value="ECO:0007669"/>
    <property type="project" value="UniProtKB-KW"/>
</dbReference>
<organism evidence="1 2">
    <name type="scientific">Streptomyces phage Annadreamy</name>
    <dbReference type="NCBI Taxonomy" id="2250335"/>
    <lineage>
        <taxon>Viruses</taxon>
        <taxon>Duplodnaviria</taxon>
        <taxon>Heunggongvirae</taxon>
        <taxon>Uroviricota</taxon>
        <taxon>Caudoviricetes</taxon>
        <taxon>Stanwilliamsviridae</taxon>
        <taxon>Loccivirinae</taxon>
        <taxon>Annadreamyvirus</taxon>
        <taxon>Annadreamyvirus annadreamy</taxon>
    </lineage>
</organism>
<accession>A0A345GTS3</accession>
<evidence type="ECO:0000313" key="1">
    <source>
        <dbReference type="EMBL" id="AXG66345.1"/>
    </source>
</evidence>
<dbReference type="EMBL" id="MH536811">
    <property type="protein sequence ID" value="AXG66345.1"/>
    <property type="molecule type" value="Genomic_DNA"/>
</dbReference>
<evidence type="ECO:0000313" key="2">
    <source>
        <dbReference type="Proteomes" id="UP000259354"/>
    </source>
</evidence>
<protein>
    <submittedName>
        <fullName evidence="1">HNH endonuclease</fullName>
    </submittedName>
</protein>
<dbReference type="Proteomes" id="UP000259354">
    <property type="component" value="Segment"/>
</dbReference>